<organism evidence="2 3">
    <name type="scientific">Streptomyces syringium</name>
    <dbReference type="NCBI Taxonomy" id="76729"/>
    <lineage>
        <taxon>Bacteria</taxon>
        <taxon>Bacillati</taxon>
        <taxon>Actinomycetota</taxon>
        <taxon>Actinomycetes</taxon>
        <taxon>Kitasatosporales</taxon>
        <taxon>Streptomycetaceae</taxon>
        <taxon>Streptomyces</taxon>
    </lineage>
</organism>
<name>A0ABS4Y7N4_9ACTN</name>
<dbReference type="RefSeq" id="WP_209516451.1">
    <property type="nucleotide sequence ID" value="NZ_JAGIOH010000001.1"/>
</dbReference>
<protein>
    <recommendedName>
        <fullName evidence="4">Helix-turn-helix domain-containing protein</fullName>
    </recommendedName>
</protein>
<comment type="caution">
    <text evidence="2">The sequence shown here is derived from an EMBL/GenBank/DDBJ whole genome shotgun (WGS) entry which is preliminary data.</text>
</comment>
<evidence type="ECO:0000256" key="1">
    <source>
        <dbReference type="SAM" id="MobiDB-lite"/>
    </source>
</evidence>
<dbReference type="EMBL" id="JAGIOH010000001">
    <property type="protein sequence ID" value="MBP2404799.1"/>
    <property type="molecule type" value="Genomic_DNA"/>
</dbReference>
<proteinExistence type="predicted"/>
<feature type="region of interest" description="Disordered" evidence="1">
    <location>
        <begin position="115"/>
        <end position="163"/>
    </location>
</feature>
<evidence type="ECO:0000313" key="2">
    <source>
        <dbReference type="EMBL" id="MBP2404799.1"/>
    </source>
</evidence>
<reference evidence="2 3" key="1">
    <citation type="submission" date="2021-03" db="EMBL/GenBank/DDBJ databases">
        <title>Sequencing the genomes of 1000 actinobacteria strains.</title>
        <authorList>
            <person name="Klenk H.-P."/>
        </authorList>
    </citation>
    <scope>NUCLEOTIDE SEQUENCE [LARGE SCALE GENOMIC DNA]</scope>
    <source>
        <strain evidence="2 3">DSM 41480</strain>
    </source>
</reference>
<gene>
    <name evidence="2" type="ORF">JO379_004268</name>
</gene>
<evidence type="ECO:0008006" key="4">
    <source>
        <dbReference type="Google" id="ProtNLM"/>
    </source>
</evidence>
<dbReference type="Proteomes" id="UP001519291">
    <property type="component" value="Unassembled WGS sequence"/>
</dbReference>
<keyword evidence="3" id="KW-1185">Reference proteome</keyword>
<accession>A0ABS4Y7N4</accession>
<evidence type="ECO:0000313" key="3">
    <source>
        <dbReference type="Proteomes" id="UP001519291"/>
    </source>
</evidence>
<dbReference type="GeneID" id="91571137"/>
<sequence>MLRHVIAPARFFSQVPNEIIRHPRLSANAVRLLLWQLSLPDGVDQPLWESAERARIGKRSFTLAKRQLVAEGYLFEWKEQSEGGQWSTTQMVSNVCLTAAQAVTARDGLPAVAPPTGAIPAIGEPKARSVGRSQDNTGAKTDHPPTRPAAEVPSRTAEVTPSQVPAPLVERGAQALAALSHTERRLRLTGSDVRALAPLAGEWLLRGATLRDLRDDLTAGLPERVHSAAGLLRDRLLRKMPEVPSFAEQEPLTCAVPRAADMRECQGEHTQPRLFTPVAGERLCPACRQDRAEAAQDASGAIQATLRGAATVRAALRGGAAG</sequence>